<accession>A0A1B3SKE4</accession>
<dbReference type="STRING" id="216938.SHELI_v1c04390"/>
<dbReference type="OrthoDB" id="389274at2"/>
<gene>
    <name evidence="1" type="ORF">SHELI_v1c04390</name>
</gene>
<proteinExistence type="predicted"/>
<protein>
    <recommendedName>
        <fullName evidence="3">PD-(D/E)XK motif protein</fullName>
    </recommendedName>
</protein>
<evidence type="ECO:0000313" key="2">
    <source>
        <dbReference type="Proteomes" id="UP000094378"/>
    </source>
</evidence>
<dbReference type="RefSeq" id="WP_157087571.1">
    <property type="nucleotide sequence ID" value="NZ_CP017015.1"/>
</dbReference>
<reference evidence="1 2" key="1">
    <citation type="submission" date="2016-08" db="EMBL/GenBank/DDBJ databases">
        <title>Complete genome sequence of Spiroplasma helicoides TABS-2 (DSM 22551).</title>
        <authorList>
            <person name="Shen W.-Y."/>
            <person name="Lo W.-S."/>
            <person name="Lai Y.-C."/>
            <person name="Kuo C.-H."/>
        </authorList>
    </citation>
    <scope>NUCLEOTIDE SEQUENCE [LARGE SCALE GENOMIC DNA]</scope>
    <source>
        <strain evidence="1 2">TABS-2</strain>
    </source>
</reference>
<name>A0A1B3SKE4_9MOLU</name>
<keyword evidence="2" id="KW-1185">Reference proteome</keyword>
<dbReference type="AlphaFoldDB" id="A0A1B3SKE4"/>
<sequence>MVEIILENKNSGTILQRELKDKEVLMYNIIRKTSNKVGKMDNYSKFYYLSAFESDSKVYETIIFKEYSIVEEEAILIYNFINNLFEEGKVSNLKESIKYVQNTFGRVLGFTREKVAGKMGELLFILQLEKQNIEIAKYFNNNEGDLFDFYIYNNNKYLEIKTSVKETKTVTLNVKQLTYKPNETSFGVVMLKEDQNGTKLIEVVNELLDLKEWDPDFKEYLENLKINIDHDMFCEDLKYDIENALYELYLPNKIQEKIPFLDEISKEEIWNNVESIKLKINLSGIEKNNIEEVKNFLEI</sequence>
<organism evidence="1 2">
    <name type="scientific">Spiroplasma helicoides</name>
    <dbReference type="NCBI Taxonomy" id="216938"/>
    <lineage>
        <taxon>Bacteria</taxon>
        <taxon>Bacillati</taxon>
        <taxon>Mycoplasmatota</taxon>
        <taxon>Mollicutes</taxon>
        <taxon>Entomoplasmatales</taxon>
        <taxon>Spiroplasmataceae</taxon>
        <taxon>Spiroplasma</taxon>
    </lineage>
</organism>
<dbReference type="Proteomes" id="UP000094378">
    <property type="component" value="Chromosome"/>
</dbReference>
<dbReference type="EMBL" id="CP017015">
    <property type="protein sequence ID" value="AOG60390.1"/>
    <property type="molecule type" value="Genomic_DNA"/>
</dbReference>
<evidence type="ECO:0008006" key="3">
    <source>
        <dbReference type="Google" id="ProtNLM"/>
    </source>
</evidence>
<evidence type="ECO:0000313" key="1">
    <source>
        <dbReference type="EMBL" id="AOG60390.1"/>
    </source>
</evidence>
<dbReference type="KEGG" id="shj:SHELI_v1c04390"/>